<dbReference type="Proteomes" id="UP000734823">
    <property type="component" value="Unassembled WGS sequence"/>
</dbReference>
<reference evidence="3 4" key="1">
    <citation type="submission" date="2020-06" db="EMBL/GenBank/DDBJ databases">
        <title>Actinokineospora xiongansis sp. nov., isolated from soil of Baiyangdian.</title>
        <authorList>
            <person name="Zhang X."/>
        </authorList>
    </citation>
    <scope>NUCLEOTIDE SEQUENCE [LARGE SCALE GENOMIC DNA]</scope>
    <source>
        <strain evidence="3 4">HBU206404</strain>
    </source>
</reference>
<protein>
    <submittedName>
        <fullName evidence="3">Beta-propeller domain-containing protein</fullName>
    </submittedName>
</protein>
<evidence type="ECO:0000313" key="4">
    <source>
        <dbReference type="Proteomes" id="UP000734823"/>
    </source>
</evidence>
<feature type="region of interest" description="Disordered" evidence="1">
    <location>
        <begin position="90"/>
        <end position="123"/>
    </location>
</feature>
<dbReference type="InterPro" id="IPR019198">
    <property type="entry name" value="Beta_propeller_containing"/>
</dbReference>
<dbReference type="RefSeq" id="WP_187223021.1">
    <property type="nucleotide sequence ID" value="NZ_JABVED010000013.1"/>
</dbReference>
<dbReference type="EMBL" id="JABVED010000013">
    <property type="protein sequence ID" value="MBC6449975.1"/>
    <property type="molecule type" value="Genomic_DNA"/>
</dbReference>
<keyword evidence="4" id="KW-1185">Reference proteome</keyword>
<proteinExistence type="predicted"/>
<evidence type="ECO:0000256" key="1">
    <source>
        <dbReference type="SAM" id="MobiDB-lite"/>
    </source>
</evidence>
<evidence type="ECO:0000313" key="3">
    <source>
        <dbReference type="EMBL" id="MBC6449975.1"/>
    </source>
</evidence>
<feature type="transmembrane region" description="Helical" evidence="2">
    <location>
        <begin position="12"/>
        <end position="33"/>
    </location>
</feature>
<sequence length="641" mass="67500">MSSDLRRLPRIGVATVAIAVAGAGVIGAAYWVGGQKTADKAHRPGVVEASAVRLVAFDSCDKALAELKAAGVKKVGPYGFESPMLMERGAAPAEGSAQQKDAAAPGEYSGTNNHESAADEPDLVKTDGKRIVSIVDGTLRVVDAATKTVTATLKIPDGQPSAMLLDGDRALVTAYPNDAIAYDSPHPTMHGGRLTLVQVDLAGGARITGSLTVDGSYIDARQVGSVARVVVRSQPRLPFVMPTQGIDEAEATRRNKEVIEKSKIDDWIPRHSPGTPAEGPLYDCTALSRPGDYTGTSTLSVLSFDMLGSLGIGDGVGLAADGDTVYGTANSLYVADDRQSHAGILPADGRGKPMPGLPQASTTTVHQFDIAKPGKPVYQASGMVRGTLLNQYSLSEHRGNLRIATTMDDPGCCDQSKESSSSVVVLTRRGAELAEIGRLDGLGKTERIHSVRFIGDTGYVVTFRRTDPLYTVDLSDPTKPRTTGELKITGYSAYLHPVGDGRLLGVGQEATEQGRATGTQVSLFDTKSAQARKVTGFHVAGATSEVEFEPHAFLYWAAKGLVVLPLNEAGPTHRSAAVVLRLQGDSLTEAGRLTHPLGTQYGDVQIRRSLVVGGMLWTVSGSGMLASDLDTLTQSAWVPFT</sequence>
<gene>
    <name evidence="3" type="ORF">GPZ80_22705</name>
</gene>
<dbReference type="Pfam" id="PF09826">
    <property type="entry name" value="Beta_propel"/>
    <property type="match status" value="1"/>
</dbReference>
<name>A0ABR7LBB4_9PSEU</name>
<keyword evidence="2" id="KW-0472">Membrane</keyword>
<keyword evidence="2" id="KW-1133">Transmembrane helix</keyword>
<keyword evidence="2" id="KW-0812">Transmembrane</keyword>
<comment type="caution">
    <text evidence="3">The sequence shown here is derived from an EMBL/GenBank/DDBJ whole genome shotgun (WGS) entry which is preliminary data.</text>
</comment>
<dbReference type="SUPFAM" id="SSF69322">
    <property type="entry name" value="Tricorn protease domain 2"/>
    <property type="match status" value="1"/>
</dbReference>
<organism evidence="3 4">
    <name type="scientific">Actinokineospora xionganensis</name>
    <dbReference type="NCBI Taxonomy" id="2684470"/>
    <lineage>
        <taxon>Bacteria</taxon>
        <taxon>Bacillati</taxon>
        <taxon>Actinomycetota</taxon>
        <taxon>Actinomycetes</taxon>
        <taxon>Pseudonocardiales</taxon>
        <taxon>Pseudonocardiaceae</taxon>
        <taxon>Actinokineospora</taxon>
    </lineage>
</organism>
<accession>A0ABR7LBB4</accession>
<evidence type="ECO:0000256" key="2">
    <source>
        <dbReference type="SAM" id="Phobius"/>
    </source>
</evidence>